<dbReference type="Gene3D" id="2.60.120.10">
    <property type="entry name" value="Jelly Rolls"/>
    <property type="match status" value="1"/>
</dbReference>
<reference evidence="1 2" key="1">
    <citation type="submission" date="2018-04" db="EMBL/GenBank/DDBJ databases">
        <title>Bordetella sp. HZ20 isolated from seawater.</title>
        <authorList>
            <person name="Sun C."/>
        </authorList>
    </citation>
    <scope>NUCLEOTIDE SEQUENCE [LARGE SCALE GENOMIC DNA]</scope>
    <source>
        <strain evidence="1 2">HZ20</strain>
    </source>
</reference>
<dbReference type="AlphaFoldDB" id="A0A2R4XNT8"/>
<gene>
    <name evidence="1" type="ORF">DBV39_18830</name>
</gene>
<accession>A0A2R4XNT8</accession>
<dbReference type="EMBL" id="CP028901">
    <property type="protein sequence ID" value="AWB35455.1"/>
    <property type="molecule type" value="Genomic_DNA"/>
</dbReference>
<sequence length="265" mass="28283">MLAVTYDQAVQSRFARTTTDGKNIWRSVYFGPPPSPPSSSSLLPDRSDVTYIDPAPGEKRAPQAFLIQQEAGATVHPHFHFVDQFQVVAAGSGLLGRHALAPLSVHFSAACTGYGPIEPGDQGLSYFTFRASADETGAQYLPAAKDQMRPGKRRNVIVDQIAISDEDELANRTETNSETYRDDPDGLAVILYRIAPGGSAQCMDPAAGKGVTLLVTAGSIEINDKVLPGWSCCFLDAEQDRPGLTAGSSGAEVLALRYPQTPATV</sequence>
<evidence type="ECO:0000313" key="2">
    <source>
        <dbReference type="Proteomes" id="UP000244571"/>
    </source>
</evidence>
<keyword evidence="2" id="KW-1185">Reference proteome</keyword>
<dbReference type="InterPro" id="IPR014710">
    <property type="entry name" value="RmlC-like_jellyroll"/>
</dbReference>
<organism evidence="1 2">
    <name type="scientific">Orrella marina</name>
    <dbReference type="NCBI Taxonomy" id="2163011"/>
    <lineage>
        <taxon>Bacteria</taxon>
        <taxon>Pseudomonadati</taxon>
        <taxon>Pseudomonadota</taxon>
        <taxon>Betaproteobacteria</taxon>
        <taxon>Burkholderiales</taxon>
        <taxon>Alcaligenaceae</taxon>
        <taxon>Orrella</taxon>
    </lineage>
</organism>
<dbReference type="RefSeq" id="WP_108622911.1">
    <property type="nucleotide sequence ID" value="NZ_CP028901.1"/>
</dbReference>
<dbReference type="Proteomes" id="UP000244571">
    <property type="component" value="Chromosome"/>
</dbReference>
<evidence type="ECO:0000313" key="1">
    <source>
        <dbReference type="EMBL" id="AWB35455.1"/>
    </source>
</evidence>
<dbReference type="OrthoDB" id="5181753at2"/>
<protein>
    <submittedName>
        <fullName evidence="1">Uncharacterized protein</fullName>
    </submittedName>
</protein>
<proteinExistence type="predicted"/>
<name>A0A2R4XNT8_9BURK</name>
<dbReference type="KEGG" id="boz:DBV39_18830"/>